<proteinExistence type="inferred from homology"/>
<dbReference type="AlphaFoldDB" id="A0A1L0BSL1"/>
<dbReference type="Gene3D" id="3.40.50.1910">
    <property type="match status" value="1"/>
</dbReference>
<dbReference type="Pfam" id="PF00995">
    <property type="entry name" value="Sec1"/>
    <property type="match status" value="1"/>
</dbReference>
<dbReference type="OrthoDB" id="10266265at2759"/>
<evidence type="ECO:0000256" key="1">
    <source>
        <dbReference type="ARBA" id="ARBA00009884"/>
    </source>
</evidence>
<dbReference type="Proteomes" id="UP000182334">
    <property type="component" value="Chromosome IV"/>
</dbReference>
<dbReference type="Gene3D" id="3.90.830.10">
    <property type="entry name" value="Syntaxin Binding Protein 1, Chain A, domain 2"/>
    <property type="match status" value="1"/>
</dbReference>
<dbReference type="InterPro" id="IPR036045">
    <property type="entry name" value="Sec1-like_sf"/>
</dbReference>
<comment type="similarity">
    <text evidence="1">Belongs to the STXBP/unc-18/SEC1 family.</text>
</comment>
<keyword evidence="3" id="KW-1185">Reference proteome</keyword>
<dbReference type="SUPFAM" id="SSF56815">
    <property type="entry name" value="Sec1/munc18-like (SM) proteins"/>
    <property type="match status" value="1"/>
</dbReference>
<dbReference type="InterPro" id="IPR043154">
    <property type="entry name" value="Sec-1-like_dom1"/>
</dbReference>
<dbReference type="PIRSF" id="PIRSF005715">
    <property type="entry name" value="VPS45_Sec1"/>
    <property type="match status" value="1"/>
</dbReference>
<protein>
    <submittedName>
        <fullName evidence="2">CIC11C00000000128</fullName>
    </submittedName>
</protein>
<dbReference type="EMBL" id="LT635759">
    <property type="protein sequence ID" value="SGZ54367.1"/>
    <property type="molecule type" value="Genomic_DNA"/>
</dbReference>
<dbReference type="PANTHER" id="PTHR11679">
    <property type="entry name" value="VESICLE PROTEIN SORTING-ASSOCIATED"/>
    <property type="match status" value="1"/>
</dbReference>
<accession>A0A1L0BSL1</accession>
<dbReference type="GO" id="GO:0016192">
    <property type="term" value="P:vesicle-mediated transport"/>
    <property type="evidence" value="ECO:0007669"/>
    <property type="project" value="InterPro"/>
</dbReference>
<reference evidence="2 3" key="1">
    <citation type="submission" date="2016-10" db="EMBL/GenBank/DDBJ databases">
        <authorList>
            <person name="de Groot N.N."/>
        </authorList>
    </citation>
    <scope>NUCLEOTIDE SEQUENCE [LARGE SCALE GENOMIC DNA]</scope>
    <source>
        <strain evidence="2 3">CBS 141442</strain>
    </source>
</reference>
<sequence length="619" mass="70390">MTTLSLNKVNLVYFDKLFVDKNNTALSAAIKAKVLLVDHHTMPIISMSHTQSQLLQHDVILIEMLENNHNLTTMKHLNCIVYIKPIRESIAMLCQELSSPHYHHYQIFFSNTVSKSDLEKMAQADEFEVINQVMEIFLDYSIVNDNLFTISLSNDITSPKHTATILESNSLLSLLLSLKKTPVIKYETTSIESKKLASEILYYINSNSNNNLFDDLNRKSDMPPVLLLLDRKSDPLTPLVTPWTYQSMIHELIGIDRNIVNLKDSSEQLTLSETMDVFYLESMYLNYGDLTDKFQKYVDEYKKQTKQSSIENLKTQDLSELKKILTKFPEFKKLSNNILKHLNIISEIDKQISSQNLWAVGELQQTIVCELESHQSIKTKLMDLIADPHISTENKVKVLILYVAKFPNNHSDLSALLAKLNDPITTTPPPTISQQSLIRNFGKYFGRAKKVQAPVNNNDTNIGKMFNTNRIKIQQLFNTNSNAHGNNMPKTDNIFMQYIPRLNDILTLITTNPLQSQQNSSPSNDIATLVPDVVSNQYGKTNGIPAQEVIIYFKGGATYEEARLIHDLSVMNPRVKYIIGGDGVLNSKQWLENMCDIVNGATEGDSLQTDRRAQLREIL</sequence>
<gene>
    <name evidence="2" type="ORF">SAMEA4029010_CIC11G00000000128</name>
</gene>
<evidence type="ECO:0000313" key="2">
    <source>
        <dbReference type="EMBL" id="SGZ54367.1"/>
    </source>
</evidence>
<dbReference type="InterPro" id="IPR027482">
    <property type="entry name" value="Sec1-like_dom2"/>
</dbReference>
<dbReference type="InterPro" id="IPR043127">
    <property type="entry name" value="Sec-1-like_dom3a"/>
</dbReference>
<dbReference type="Gene3D" id="3.40.50.2060">
    <property type="match status" value="1"/>
</dbReference>
<evidence type="ECO:0000313" key="3">
    <source>
        <dbReference type="Proteomes" id="UP000182334"/>
    </source>
</evidence>
<organism evidence="2 3">
    <name type="scientific">Sungouiella intermedia</name>
    <dbReference type="NCBI Taxonomy" id="45354"/>
    <lineage>
        <taxon>Eukaryota</taxon>
        <taxon>Fungi</taxon>
        <taxon>Dikarya</taxon>
        <taxon>Ascomycota</taxon>
        <taxon>Saccharomycotina</taxon>
        <taxon>Pichiomycetes</taxon>
        <taxon>Metschnikowiaceae</taxon>
        <taxon>Sungouiella</taxon>
    </lineage>
</organism>
<name>A0A1L0BSL1_9ASCO</name>
<dbReference type="STRING" id="45354.A0A1L0BSL1"/>
<dbReference type="InterPro" id="IPR001619">
    <property type="entry name" value="Sec1-like"/>
</dbReference>
<dbReference type="Gene3D" id="1.25.40.60">
    <property type="match status" value="1"/>
</dbReference>